<organism evidence="1 2">
    <name type="scientific">Dreissena polymorpha</name>
    <name type="common">Zebra mussel</name>
    <name type="synonym">Mytilus polymorpha</name>
    <dbReference type="NCBI Taxonomy" id="45954"/>
    <lineage>
        <taxon>Eukaryota</taxon>
        <taxon>Metazoa</taxon>
        <taxon>Spiralia</taxon>
        <taxon>Lophotrochozoa</taxon>
        <taxon>Mollusca</taxon>
        <taxon>Bivalvia</taxon>
        <taxon>Autobranchia</taxon>
        <taxon>Heteroconchia</taxon>
        <taxon>Euheterodonta</taxon>
        <taxon>Imparidentia</taxon>
        <taxon>Neoheterodontei</taxon>
        <taxon>Myida</taxon>
        <taxon>Dreissenoidea</taxon>
        <taxon>Dreissenidae</taxon>
        <taxon>Dreissena</taxon>
    </lineage>
</organism>
<evidence type="ECO:0000313" key="1">
    <source>
        <dbReference type="EMBL" id="KAH3884277.1"/>
    </source>
</evidence>
<evidence type="ECO:0000313" key="2">
    <source>
        <dbReference type="Proteomes" id="UP000828390"/>
    </source>
</evidence>
<gene>
    <name evidence="1" type="ORF">DPMN_008256</name>
</gene>
<accession>A0A9D4N009</accession>
<dbReference type="AlphaFoldDB" id="A0A9D4N009"/>
<dbReference type="EMBL" id="JAIWYP010000001">
    <property type="protein sequence ID" value="KAH3884277.1"/>
    <property type="molecule type" value="Genomic_DNA"/>
</dbReference>
<reference evidence="1" key="1">
    <citation type="journal article" date="2019" name="bioRxiv">
        <title>The Genome of the Zebra Mussel, Dreissena polymorpha: A Resource for Invasive Species Research.</title>
        <authorList>
            <person name="McCartney M.A."/>
            <person name="Auch B."/>
            <person name="Kono T."/>
            <person name="Mallez S."/>
            <person name="Zhang Y."/>
            <person name="Obille A."/>
            <person name="Becker A."/>
            <person name="Abrahante J.E."/>
            <person name="Garbe J."/>
            <person name="Badalamenti J.P."/>
            <person name="Herman A."/>
            <person name="Mangelson H."/>
            <person name="Liachko I."/>
            <person name="Sullivan S."/>
            <person name="Sone E.D."/>
            <person name="Koren S."/>
            <person name="Silverstein K.A.T."/>
            <person name="Beckman K.B."/>
            <person name="Gohl D.M."/>
        </authorList>
    </citation>
    <scope>NUCLEOTIDE SEQUENCE</scope>
    <source>
        <strain evidence="1">Duluth1</strain>
        <tissue evidence="1">Whole animal</tissue>
    </source>
</reference>
<keyword evidence="2" id="KW-1185">Reference proteome</keyword>
<proteinExistence type="predicted"/>
<name>A0A9D4N009_DREPO</name>
<reference evidence="1" key="2">
    <citation type="submission" date="2020-11" db="EMBL/GenBank/DDBJ databases">
        <authorList>
            <person name="McCartney M.A."/>
            <person name="Auch B."/>
            <person name="Kono T."/>
            <person name="Mallez S."/>
            <person name="Becker A."/>
            <person name="Gohl D.M."/>
            <person name="Silverstein K.A.T."/>
            <person name="Koren S."/>
            <person name="Bechman K.B."/>
            <person name="Herman A."/>
            <person name="Abrahante J.E."/>
            <person name="Garbe J."/>
        </authorList>
    </citation>
    <scope>NUCLEOTIDE SEQUENCE</scope>
    <source>
        <strain evidence="1">Duluth1</strain>
        <tissue evidence="1">Whole animal</tissue>
    </source>
</reference>
<sequence>MFDKAKNLRRTRHKKALHDLSNKLQIPKEDTLKVKEEIEPDKQELWQRKNVFEMAL</sequence>
<comment type="caution">
    <text evidence="1">The sequence shown here is derived from an EMBL/GenBank/DDBJ whole genome shotgun (WGS) entry which is preliminary data.</text>
</comment>
<protein>
    <submittedName>
        <fullName evidence="1">Uncharacterized protein</fullName>
    </submittedName>
</protein>
<dbReference type="Proteomes" id="UP000828390">
    <property type="component" value="Unassembled WGS sequence"/>
</dbReference>